<protein>
    <submittedName>
        <fullName evidence="1">Uncharacterized protein</fullName>
    </submittedName>
</protein>
<dbReference type="Gramene" id="ABO96413">
    <property type="protein sequence ID" value="ABO96413"/>
    <property type="gene ID" value="OSTLU_31929"/>
</dbReference>
<dbReference type="AlphaFoldDB" id="A4RY75"/>
<dbReference type="Proteomes" id="UP000001568">
    <property type="component" value="Chromosome 5"/>
</dbReference>
<sequence length="138" mass="15562">MTAFFALTGVAVGATVLSQKAIEKNLEREIALAKANGIELDDLYYDFDLPGDAYPFGDAEGMDWVPKDWKPPKKGDARFLPSRMLGNVQLRNKMHDLSKRCSEKGIDISDLSVPFDAYEGEFDTNQKRMLEMRKRLGI</sequence>
<dbReference type="OrthoDB" id="495496at2759"/>
<name>A4RY75_OSTLU</name>
<dbReference type="HOGENOM" id="CLU_1858619_0_0_1"/>
<dbReference type="GeneID" id="5001947"/>
<keyword evidence="2" id="KW-1185">Reference proteome</keyword>
<reference evidence="1 2" key="1">
    <citation type="journal article" date="2007" name="Proc. Natl. Acad. Sci. U.S.A.">
        <title>The tiny eukaryote Ostreococcus provides genomic insights into the paradox of plankton speciation.</title>
        <authorList>
            <person name="Palenik B."/>
            <person name="Grimwood J."/>
            <person name="Aerts A."/>
            <person name="Rouze P."/>
            <person name="Salamov A."/>
            <person name="Putnam N."/>
            <person name="Dupont C."/>
            <person name="Jorgensen R."/>
            <person name="Derelle E."/>
            <person name="Rombauts S."/>
            <person name="Zhou K."/>
            <person name="Otillar R."/>
            <person name="Merchant S.S."/>
            <person name="Podell S."/>
            <person name="Gaasterland T."/>
            <person name="Napoli C."/>
            <person name="Gendler K."/>
            <person name="Manuell A."/>
            <person name="Tai V."/>
            <person name="Vallon O."/>
            <person name="Piganeau G."/>
            <person name="Jancek S."/>
            <person name="Heijde M."/>
            <person name="Jabbari K."/>
            <person name="Bowler C."/>
            <person name="Lohr M."/>
            <person name="Robbens S."/>
            <person name="Werner G."/>
            <person name="Dubchak I."/>
            <person name="Pazour G.J."/>
            <person name="Ren Q."/>
            <person name="Paulsen I."/>
            <person name="Delwiche C."/>
            <person name="Schmutz J."/>
            <person name="Rokhsar D."/>
            <person name="Van de Peer Y."/>
            <person name="Moreau H."/>
            <person name="Grigoriev I.V."/>
        </authorList>
    </citation>
    <scope>NUCLEOTIDE SEQUENCE [LARGE SCALE GENOMIC DNA]</scope>
    <source>
        <strain evidence="1 2">CCE9901</strain>
    </source>
</reference>
<dbReference type="RefSeq" id="XP_001418120.1">
    <property type="nucleotide sequence ID" value="XM_001418083.1"/>
</dbReference>
<dbReference type="EMBL" id="CP000585">
    <property type="protein sequence ID" value="ABO96413.1"/>
    <property type="molecule type" value="Genomic_DNA"/>
</dbReference>
<gene>
    <name evidence="1" type="ORF">OSTLU_31929</name>
</gene>
<evidence type="ECO:0000313" key="1">
    <source>
        <dbReference type="EMBL" id="ABO96413.1"/>
    </source>
</evidence>
<dbReference type="KEGG" id="olu:OSTLU_31929"/>
<organism evidence="1 2">
    <name type="scientific">Ostreococcus lucimarinus (strain CCE9901)</name>
    <dbReference type="NCBI Taxonomy" id="436017"/>
    <lineage>
        <taxon>Eukaryota</taxon>
        <taxon>Viridiplantae</taxon>
        <taxon>Chlorophyta</taxon>
        <taxon>Mamiellophyceae</taxon>
        <taxon>Mamiellales</taxon>
        <taxon>Bathycoccaceae</taxon>
        <taxon>Ostreococcus</taxon>
    </lineage>
</organism>
<dbReference type="OMA" id="KRMLEMR"/>
<accession>A4RY75</accession>
<evidence type="ECO:0000313" key="2">
    <source>
        <dbReference type="Proteomes" id="UP000001568"/>
    </source>
</evidence>
<proteinExistence type="predicted"/>